<feature type="region of interest" description="Disordered" evidence="1">
    <location>
        <begin position="25"/>
        <end position="79"/>
    </location>
</feature>
<proteinExistence type="predicted"/>
<dbReference type="RefSeq" id="WP_132428789.1">
    <property type="nucleotide sequence ID" value="NZ_SMFZ01000002.1"/>
</dbReference>
<feature type="compositionally biased region" description="Basic and acidic residues" evidence="1">
    <location>
        <begin position="28"/>
        <end position="40"/>
    </location>
</feature>
<dbReference type="OrthoDB" id="3578910at2"/>
<evidence type="ECO:0000313" key="3">
    <source>
        <dbReference type="Proteomes" id="UP000295560"/>
    </source>
</evidence>
<keyword evidence="3" id="KW-1185">Reference proteome</keyword>
<dbReference type="EMBL" id="SMFZ01000002">
    <property type="protein sequence ID" value="TCK20208.1"/>
    <property type="molecule type" value="Genomic_DNA"/>
</dbReference>
<reference evidence="2 3" key="1">
    <citation type="submission" date="2019-03" db="EMBL/GenBank/DDBJ databases">
        <title>Sequencing the genomes of 1000 actinobacteria strains.</title>
        <authorList>
            <person name="Klenk H.-P."/>
        </authorList>
    </citation>
    <scope>NUCLEOTIDE SEQUENCE [LARGE SCALE GENOMIC DNA]</scope>
    <source>
        <strain evidence="2 3">DSM 44969</strain>
    </source>
</reference>
<feature type="compositionally biased region" description="Basic and acidic residues" evidence="1">
    <location>
        <begin position="60"/>
        <end position="79"/>
    </location>
</feature>
<gene>
    <name evidence="2" type="ORF">EV378_4158</name>
</gene>
<organism evidence="2 3">
    <name type="scientific">Pseudonocardia endophytica</name>
    <dbReference type="NCBI Taxonomy" id="401976"/>
    <lineage>
        <taxon>Bacteria</taxon>
        <taxon>Bacillati</taxon>
        <taxon>Actinomycetota</taxon>
        <taxon>Actinomycetes</taxon>
        <taxon>Pseudonocardiales</taxon>
        <taxon>Pseudonocardiaceae</taxon>
        <taxon>Pseudonocardia</taxon>
    </lineage>
</organism>
<accession>A0A4R1HF05</accession>
<evidence type="ECO:0000313" key="2">
    <source>
        <dbReference type="EMBL" id="TCK20208.1"/>
    </source>
</evidence>
<comment type="caution">
    <text evidence="2">The sequence shown here is derived from an EMBL/GenBank/DDBJ whole genome shotgun (WGS) entry which is preliminary data.</text>
</comment>
<protein>
    <submittedName>
        <fullName evidence="2">Uncharacterized protein</fullName>
    </submittedName>
</protein>
<sequence>MLFLFLLIGAAIVAVLVWRTLGAEQAPSDDRAVRSPDRPADPVSRPSPPPRPSGPDDDPDFLRQLDEKVKGRDEEPPGT</sequence>
<name>A0A4R1HF05_PSEEN</name>
<dbReference type="Proteomes" id="UP000295560">
    <property type="component" value="Unassembled WGS sequence"/>
</dbReference>
<evidence type="ECO:0000256" key="1">
    <source>
        <dbReference type="SAM" id="MobiDB-lite"/>
    </source>
</evidence>
<dbReference type="AlphaFoldDB" id="A0A4R1HF05"/>